<feature type="compositionally biased region" description="Basic and acidic residues" evidence="1">
    <location>
        <begin position="1"/>
        <end position="18"/>
    </location>
</feature>
<sequence length="59" mass="6862">MKLREAPIKETGRTPMKDRRQHQRRVTRKKSRTSITGREDEDAGGKATRPPREDMSPET</sequence>
<feature type="compositionally biased region" description="Basic and acidic residues" evidence="1">
    <location>
        <begin position="50"/>
        <end position="59"/>
    </location>
</feature>
<dbReference type="EMBL" id="QGKY02000246">
    <property type="protein sequence ID" value="KAF2586298.1"/>
    <property type="molecule type" value="Genomic_DNA"/>
</dbReference>
<evidence type="ECO:0000313" key="4">
    <source>
        <dbReference type="Proteomes" id="UP000712281"/>
    </source>
</evidence>
<dbReference type="Proteomes" id="UP000712281">
    <property type="component" value="Unassembled WGS sequence"/>
</dbReference>
<comment type="caution">
    <text evidence="2">The sequence shown here is derived from an EMBL/GenBank/DDBJ whole genome shotgun (WGS) entry which is preliminary data.</text>
</comment>
<evidence type="ECO:0000313" key="2">
    <source>
        <dbReference type="EMBL" id="KAF2544033.1"/>
    </source>
</evidence>
<feature type="region of interest" description="Disordered" evidence="1">
    <location>
        <begin position="1"/>
        <end position="59"/>
    </location>
</feature>
<dbReference type="AlphaFoldDB" id="A0A8S9GDE3"/>
<organism evidence="2 4">
    <name type="scientific">Brassica cretica</name>
    <name type="common">Mustard</name>
    <dbReference type="NCBI Taxonomy" id="69181"/>
    <lineage>
        <taxon>Eukaryota</taxon>
        <taxon>Viridiplantae</taxon>
        <taxon>Streptophyta</taxon>
        <taxon>Embryophyta</taxon>
        <taxon>Tracheophyta</taxon>
        <taxon>Spermatophyta</taxon>
        <taxon>Magnoliopsida</taxon>
        <taxon>eudicotyledons</taxon>
        <taxon>Gunneridae</taxon>
        <taxon>Pentapetalae</taxon>
        <taxon>rosids</taxon>
        <taxon>malvids</taxon>
        <taxon>Brassicales</taxon>
        <taxon>Brassicaceae</taxon>
        <taxon>Brassiceae</taxon>
        <taxon>Brassica</taxon>
    </lineage>
</organism>
<name>A0A8S9GDE3_BRACR</name>
<protein>
    <submittedName>
        <fullName evidence="2">Uncharacterized protein</fullName>
    </submittedName>
</protein>
<dbReference type="EMBL" id="QGKW02002005">
    <property type="protein sequence ID" value="KAF2544033.1"/>
    <property type="molecule type" value="Genomic_DNA"/>
</dbReference>
<accession>A0A8S9GDE3</accession>
<reference evidence="2" key="1">
    <citation type="submission" date="2019-12" db="EMBL/GenBank/DDBJ databases">
        <title>Genome sequencing and annotation of Brassica cretica.</title>
        <authorList>
            <person name="Studholme D.J."/>
            <person name="Sarris P.F."/>
        </authorList>
    </citation>
    <scope>NUCLEOTIDE SEQUENCE</scope>
    <source>
        <strain evidence="2">PFS-001/15</strain>
        <strain evidence="3">PFS-102/07</strain>
        <tissue evidence="2">Leaf</tissue>
    </source>
</reference>
<feature type="compositionally biased region" description="Basic residues" evidence="1">
    <location>
        <begin position="19"/>
        <end position="32"/>
    </location>
</feature>
<proteinExistence type="predicted"/>
<gene>
    <name evidence="2" type="ORF">F2Q68_00030290</name>
    <name evidence="3" type="ORF">F2Q70_00035216</name>
</gene>
<evidence type="ECO:0000313" key="3">
    <source>
        <dbReference type="EMBL" id="KAF2586298.1"/>
    </source>
</evidence>
<evidence type="ECO:0000256" key="1">
    <source>
        <dbReference type="SAM" id="MobiDB-lite"/>
    </source>
</evidence>